<organism evidence="1">
    <name type="scientific">marine sediment metagenome</name>
    <dbReference type="NCBI Taxonomy" id="412755"/>
    <lineage>
        <taxon>unclassified sequences</taxon>
        <taxon>metagenomes</taxon>
        <taxon>ecological metagenomes</taxon>
    </lineage>
</organism>
<dbReference type="SUPFAM" id="SSF48452">
    <property type="entry name" value="TPR-like"/>
    <property type="match status" value="1"/>
</dbReference>
<name>X0YCZ4_9ZZZZ</name>
<proteinExistence type="predicted"/>
<gene>
    <name evidence="1" type="ORF">S01H4_18808</name>
</gene>
<feature type="non-terminal residue" evidence="1">
    <location>
        <position position="1"/>
    </location>
</feature>
<dbReference type="EMBL" id="BART01008351">
    <property type="protein sequence ID" value="GAG53729.1"/>
    <property type="molecule type" value="Genomic_DNA"/>
</dbReference>
<reference evidence="1" key="1">
    <citation type="journal article" date="2014" name="Front. Microbiol.">
        <title>High frequency of phylogenetically diverse reductive dehalogenase-homologous genes in deep subseafloor sedimentary metagenomes.</title>
        <authorList>
            <person name="Kawai M."/>
            <person name="Futagami T."/>
            <person name="Toyoda A."/>
            <person name="Takaki Y."/>
            <person name="Nishi S."/>
            <person name="Hori S."/>
            <person name="Arai W."/>
            <person name="Tsubouchi T."/>
            <person name="Morono Y."/>
            <person name="Uchiyama I."/>
            <person name="Ito T."/>
            <person name="Fujiyama A."/>
            <person name="Inagaki F."/>
            <person name="Takami H."/>
        </authorList>
    </citation>
    <scope>NUCLEOTIDE SEQUENCE</scope>
    <source>
        <strain evidence="1">Expedition CK06-06</strain>
    </source>
</reference>
<dbReference type="InterPro" id="IPR011990">
    <property type="entry name" value="TPR-like_helical_dom_sf"/>
</dbReference>
<comment type="caution">
    <text evidence="1">The sequence shown here is derived from an EMBL/GenBank/DDBJ whole genome shotgun (WGS) entry which is preliminary data.</text>
</comment>
<dbReference type="Pfam" id="PF14559">
    <property type="entry name" value="TPR_19"/>
    <property type="match status" value="1"/>
</dbReference>
<protein>
    <submittedName>
        <fullName evidence="1">Uncharacterized protein</fullName>
    </submittedName>
</protein>
<accession>X0YCZ4</accession>
<dbReference type="Gene3D" id="1.25.40.10">
    <property type="entry name" value="Tetratricopeptide repeat domain"/>
    <property type="match status" value="1"/>
</dbReference>
<evidence type="ECO:0000313" key="1">
    <source>
        <dbReference type="EMBL" id="GAG53729.1"/>
    </source>
</evidence>
<sequence>DPALRSREATVRYLFGDHAGAETLFRVMLDETPDLSVLHAGLADTLLRQGRIDEAVDSMERALEIGGPIVAWLGIMAAFYGLQGSIDKGQDLLRQLKIRSTQGYISNFWIAIAEAGLGDLDAAFSSLERATTDRDSNLLYMSFVPPSMGLQRDARFPAVLRAIGLPHLIPLL</sequence>
<dbReference type="AlphaFoldDB" id="X0YCZ4"/>